<name>A0A2T0WPJ8_9BACT</name>
<dbReference type="PANTHER" id="PTHR38009:SF1">
    <property type="entry name" value="CONSERVED HYPOTHETICAL PHAGE TAIL PROTEIN"/>
    <property type="match status" value="1"/>
</dbReference>
<dbReference type="Proteomes" id="UP000238157">
    <property type="component" value="Unassembled WGS sequence"/>
</dbReference>
<accession>A0A2T0WPJ8</accession>
<dbReference type="PANTHER" id="PTHR38009">
    <property type="entry name" value="CONSERVED HYPOTHETICAL PHAGE TAIL PROTEIN"/>
    <property type="match status" value="1"/>
</dbReference>
<comment type="caution">
    <text evidence="1">The sequence shown here is derived from an EMBL/GenBank/DDBJ whole genome shotgun (WGS) entry which is preliminary data.</text>
</comment>
<dbReference type="Pfam" id="PF06841">
    <property type="entry name" value="Phage_T4_gp19"/>
    <property type="match status" value="1"/>
</dbReference>
<dbReference type="NCBIfam" id="TIGR02241">
    <property type="entry name" value="conserved hypothetical phage tail region protein"/>
    <property type="match status" value="1"/>
</dbReference>
<keyword evidence="2" id="KW-1185">Reference proteome</keyword>
<sequence>MNITVVDPPVSYNFAVRIVSSEFNKLEDTYFSEISGISAELEVEEKRSGGISDLVFHLPKSTKGSRITLKRALAPMNSDIIKWCFNTINNDITKISPKGVTISLLDRNTGSPVMTWVFYNAFPVKWSMGDFDAKESKIAIESMELVFSYMEIQ</sequence>
<dbReference type="InterPro" id="IPR011747">
    <property type="entry name" value="CHP02241"/>
</dbReference>
<organism evidence="1 2">
    <name type="scientific">Mongoliibacter ruber</name>
    <dbReference type="NCBI Taxonomy" id="1750599"/>
    <lineage>
        <taxon>Bacteria</taxon>
        <taxon>Pseudomonadati</taxon>
        <taxon>Bacteroidota</taxon>
        <taxon>Cytophagia</taxon>
        <taxon>Cytophagales</taxon>
        <taxon>Cyclobacteriaceae</taxon>
        <taxon>Mongoliibacter</taxon>
    </lineage>
</organism>
<dbReference type="RefSeq" id="WP_106133329.1">
    <property type="nucleotide sequence ID" value="NZ_PVTR01000004.1"/>
</dbReference>
<dbReference type="AlphaFoldDB" id="A0A2T0WPJ8"/>
<dbReference type="EMBL" id="PVTR01000004">
    <property type="protein sequence ID" value="PRY88610.1"/>
    <property type="molecule type" value="Genomic_DNA"/>
</dbReference>
<proteinExistence type="predicted"/>
<protein>
    <submittedName>
        <fullName evidence="1">Phage tail-like protein</fullName>
    </submittedName>
</protein>
<dbReference type="OrthoDB" id="9799891at2"/>
<dbReference type="GO" id="GO:0005198">
    <property type="term" value="F:structural molecule activity"/>
    <property type="evidence" value="ECO:0007669"/>
    <property type="project" value="InterPro"/>
</dbReference>
<reference evidence="1 2" key="1">
    <citation type="submission" date="2018-03" db="EMBL/GenBank/DDBJ databases">
        <title>Genomic Encyclopedia of Archaeal and Bacterial Type Strains, Phase II (KMG-II): from individual species to whole genera.</title>
        <authorList>
            <person name="Goeker M."/>
        </authorList>
    </citation>
    <scope>NUCLEOTIDE SEQUENCE [LARGE SCALE GENOMIC DNA]</scope>
    <source>
        <strain evidence="1 2">DSM 27929</strain>
    </source>
</reference>
<evidence type="ECO:0000313" key="1">
    <source>
        <dbReference type="EMBL" id="PRY88610.1"/>
    </source>
</evidence>
<gene>
    <name evidence="1" type="ORF">CLW00_104261</name>
</gene>
<evidence type="ECO:0000313" key="2">
    <source>
        <dbReference type="Proteomes" id="UP000238157"/>
    </source>
</evidence>
<dbReference type="InterPro" id="IPR010667">
    <property type="entry name" value="Phage_T4_Gp19"/>
</dbReference>